<dbReference type="InterPro" id="IPR011545">
    <property type="entry name" value="DEAD/DEAH_box_helicase_dom"/>
</dbReference>
<dbReference type="PROSITE" id="PS51194">
    <property type="entry name" value="HELICASE_CTER"/>
    <property type="match status" value="1"/>
</dbReference>
<feature type="domain" description="Helicase ATP-binding" evidence="9">
    <location>
        <begin position="150"/>
        <end position="346"/>
    </location>
</feature>
<feature type="domain" description="DEAD-box RNA helicase Q" evidence="11">
    <location>
        <begin position="119"/>
        <end position="147"/>
    </location>
</feature>
<evidence type="ECO:0000259" key="11">
    <source>
        <dbReference type="PROSITE" id="PS51195"/>
    </source>
</evidence>
<dbReference type="CDD" id="cd18787">
    <property type="entry name" value="SF2_C_DEAD"/>
    <property type="match status" value="1"/>
</dbReference>
<evidence type="ECO:0000256" key="6">
    <source>
        <dbReference type="ARBA" id="ARBA00047984"/>
    </source>
</evidence>
<dbReference type="OrthoDB" id="408631at2759"/>
<dbReference type="SUPFAM" id="SSF52540">
    <property type="entry name" value="P-loop containing nucleoside triphosphate hydrolases"/>
    <property type="match status" value="1"/>
</dbReference>
<keyword evidence="4" id="KW-0347">Helicase</keyword>
<protein>
    <recommendedName>
        <fullName evidence="1">RNA helicase</fullName>
        <ecNumber evidence="1">3.6.4.13</ecNumber>
    </recommendedName>
</protein>
<evidence type="ECO:0000256" key="7">
    <source>
        <dbReference type="PROSITE-ProRule" id="PRU00552"/>
    </source>
</evidence>
<dbReference type="InterPro" id="IPR027417">
    <property type="entry name" value="P-loop_NTPase"/>
</dbReference>
<gene>
    <name evidence="12" type="ORF">COCC4DRAFT_125775</name>
</gene>
<dbReference type="SMART" id="SM00490">
    <property type="entry name" value="HELICc"/>
    <property type="match status" value="1"/>
</dbReference>
<dbReference type="GeneID" id="25836503"/>
<dbReference type="EMBL" id="KB733445">
    <property type="protein sequence ID" value="ENI09929.1"/>
    <property type="molecule type" value="Genomic_DNA"/>
</dbReference>
<dbReference type="AlphaFoldDB" id="N4XA75"/>
<evidence type="ECO:0000313" key="13">
    <source>
        <dbReference type="Proteomes" id="UP000012338"/>
    </source>
</evidence>
<dbReference type="Proteomes" id="UP000012338">
    <property type="component" value="Unassembled WGS sequence"/>
</dbReference>
<dbReference type="InterPro" id="IPR013094">
    <property type="entry name" value="AB_hydrolase_3"/>
</dbReference>
<dbReference type="RefSeq" id="XP_014083838.1">
    <property type="nucleotide sequence ID" value="XM_014228363.1"/>
</dbReference>
<reference evidence="12 13" key="1">
    <citation type="journal article" date="2012" name="PLoS Pathog.">
        <title>Diverse lifestyles and strategies of plant pathogenesis encoded in the genomes of eighteen Dothideomycetes fungi.</title>
        <authorList>
            <person name="Ohm R.A."/>
            <person name="Feau N."/>
            <person name="Henrissat B."/>
            <person name="Schoch C.L."/>
            <person name="Horwitz B.A."/>
            <person name="Barry K.W."/>
            <person name="Condon B.J."/>
            <person name="Copeland A.C."/>
            <person name="Dhillon B."/>
            <person name="Glaser F."/>
            <person name="Hesse C.N."/>
            <person name="Kosti I."/>
            <person name="LaButti K."/>
            <person name="Lindquist E.A."/>
            <person name="Lucas S."/>
            <person name="Salamov A.A."/>
            <person name="Bradshaw R.E."/>
            <person name="Ciuffetti L."/>
            <person name="Hamelin R.C."/>
            <person name="Kema G.H.J."/>
            <person name="Lawrence C."/>
            <person name="Scott J.A."/>
            <person name="Spatafora J.W."/>
            <person name="Turgeon B.G."/>
            <person name="de Wit P.J.G.M."/>
            <person name="Zhong S."/>
            <person name="Goodwin S.B."/>
            <person name="Grigoriev I.V."/>
        </authorList>
    </citation>
    <scope>NUCLEOTIDE SEQUENCE [LARGE SCALE GENOMIC DNA]</scope>
    <source>
        <strain evidence="13">C4 / ATCC 48331 / race T</strain>
    </source>
</reference>
<evidence type="ECO:0000259" key="9">
    <source>
        <dbReference type="PROSITE" id="PS51192"/>
    </source>
</evidence>
<evidence type="ECO:0000256" key="2">
    <source>
        <dbReference type="ARBA" id="ARBA00022741"/>
    </source>
</evidence>
<keyword evidence="13" id="KW-1185">Reference proteome</keyword>
<evidence type="ECO:0000256" key="3">
    <source>
        <dbReference type="ARBA" id="ARBA00022801"/>
    </source>
</evidence>
<dbReference type="Pfam" id="PF00270">
    <property type="entry name" value="DEAD"/>
    <property type="match status" value="1"/>
</dbReference>
<evidence type="ECO:0000259" key="10">
    <source>
        <dbReference type="PROSITE" id="PS51194"/>
    </source>
</evidence>
<dbReference type="SUPFAM" id="SSF53474">
    <property type="entry name" value="alpha/beta-Hydrolases"/>
    <property type="match status" value="1"/>
</dbReference>
<dbReference type="InterPro" id="IPR014014">
    <property type="entry name" value="RNA_helicase_DEAD_Q_motif"/>
</dbReference>
<dbReference type="GO" id="GO:0016787">
    <property type="term" value="F:hydrolase activity"/>
    <property type="evidence" value="ECO:0007669"/>
    <property type="project" value="UniProtKB-KW"/>
</dbReference>
<feature type="region of interest" description="Disordered" evidence="8">
    <location>
        <begin position="877"/>
        <end position="904"/>
    </location>
</feature>
<comment type="catalytic activity">
    <reaction evidence="6">
        <text>ATP + H2O = ADP + phosphate + H(+)</text>
        <dbReference type="Rhea" id="RHEA:13065"/>
        <dbReference type="ChEBI" id="CHEBI:15377"/>
        <dbReference type="ChEBI" id="CHEBI:15378"/>
        <dbReference type="ChEBI" id="CHEBI:30616"/>
        <dbReference type="ChEBI" id="CHEBI:43474"/>
        <dbReference type="ChEBI" id="CHEBI:456216"/>
        <dbReference type="EC" id="3.6.4.13"/>
    </reaction>
</comment>
<dbReference type="Gene3D" id="3.40.50.1820">
    <property type="entry name" value="alpha/beta hydrolase"/>
    <property type="match status" value="1"/>
</dbReference>
<evidence type="ECO:0000256" key="5">
    <source>
        <dbReference type="ARBA" id="ARBA00022840"/>
    </source>
</evidence>
<dbReference type="FunFam" id="3.40.50.300:FF:000008">
    <property type="entry name" value="ATP-dependent RNA helicase RhlB"/>
    <property type="match status" value="1"/>
</dbReference>
<dbReference type="GO" id="GO:0005524">
    <property type="term" value="F:ATP binding"/>
    <property type="evidence" value="ECO:0007669"/>
    <property type="project" value="UniProtKB-KW"/>
</dbReference>
<dbReference type="InterPro" id="IPR029058">
    <property type="entry name" value="AB_hydrolase_fold"/>
</dbReference>
<dbReference type="PROSITE" id="PS51195">
    <property type="entry name" value="Q_MOTIF"/>
    <property type="match status" value="1"/>
</dbReference>
<feature type="short sequence motif" description="Q motif" evidence="7">
    <location>
        <begin position="119"/>
        <end position="147"/>
    </location>
</feature>
<dbReference type="GO" id="GO:0003676">
    <property type="term" value="F:nucleic acid binding"/>
    <property type="evidence" value="ECO:0007669"/>
    <property type="project" value="InterPro"/>
</dbReference>
<dbReference type="InterPro" id="IPR001650">
    <property type="entry name" value="Helicase_C-like"/>
</dbReference>
<sequence length="1066" mass="117223">MSNTDPPDTVAGAAADRAEQLAKDLARAKEAGWTNPIPFRYDTVVGGTPAADETRDTVPWLSDAAVYQWDDDFGDVGEPNPELEKMLFQDEYLQRAGSAISALSFEVTVQGPNKINPVRNFEDAGLHPVMLENVKLCQYGAPTPIQSYCIPSILTGNDVVAIAQTGSGKTAAFLIPILSKLMGKARHLAAPRPNPARYNPLTDRVRAEPLVLVVCPTRELATQTFDLTRRLCYRTMLRPCVVYGGAPTMNQRQQLEMGCDILIATPGRLMDFMQNNNLLSLRRLKFTVIDEADELLSSGWEEAMEKVFSGADVNSDADHTIVMLSATFSKAARRLAKEYMEEDFVRIKVGRVGSTHRNIKQEIRFVEDTDKNEALFDLLFSGGPQRSLIFVNTKFKCDKVDDFLYNKGLPVTSIHADRTQREREDALRSFRTGRCPILVATGVTARGLDVANVKHVINYDLPSGQHGGITEYIHRIGRTARIGNEGKATSFFNDDNQDIAEDLVKVLIESEQEVSDFLQPFMPENPSVIEWHDGTDEESDDGLGGGGFGGEAGGFDVGATFGNEAAAGFDGEGFSADADNKVASCFWHSIAYFFRLPFHIQWRTALVQLPRFVPLSILHLTSPKGPHPFLIALPSRKGHLIYAYTFVPPAPVDADAESEQQRKETGEWHVPVVLDLHGGGFIMGSPLEQAPYASMMSRELGAVVLSVSYRIGPFHQFPAAIHDAEDVLSAILDTSGTSEAGKILRQEVQRYYSIVRTNVLAGKNKKEPVLPHIEHVTDIVLDPTHLAISGFSAGGNIALNMAISIPPCPQMGMMESQTLGPADGDCMSPTLPANRRATILDDPFQSWPSLLPPPQVQPRLVPLLLFYPSLDARLLPHERPRKPMPSALKPDDHHVEKPRQPGLFSILGPTYLPKKLRAHPRASPGLNDPDHIQQNAAIFLVLPEKDSLAVQSDVWVDKMNSSNWTGPVRFGDGRAGDWDGTTTTTTTTIMTTSGGGGGGGSERCSNASNAKNGGLEIWHAPGCRHGWTQFPNAFVPEHEARERDAVFSRAVRFVREKWERELELEC</sequence>
<dbReference type="EC" id="3.6.4.13" evidence="1"/>
<evidence type="ECO:0000256" key="4">
    <source>
        <dbReference type="ARBA" id="ARBA00022806"/>
    </source>
</evidence>
<evidence type="ECO:0000256" key="8">
    <source>
        <dbReference type="SAM" id="MobiDB-lite"/>
    </source>
</evidence>
<evidence type="ECO:0000313" key="12">
    <source>
        <dbReference type="EMBL" id="ENI09929.1"/>
    </source>
</evidence>
<dbReference type="SMART" id="SM00487">
    <property type="entry name" value="DEXDc"/>
    <property type="match status" value="1"/>
</dbReference>
<dbReference type="PROSITE" id="PS00039">
    <property type="entry name" value="DEAD_ATP_HELICASE"/>
    <property type="match status" value="1"/>
</dbReference>
<dbReference type="PROSITE" id="PS51192">
    <property type="entry name" value="HELICASE_ATP_BIND_1"/>
    <property type="match status" value="1"/>
</dbReference>
<dbReference type="PANTHER" id="PTHR47958">
    <property type="entry name" value="ATP-DEPENDENT RNA HELICASE DBP3"/>
    <property type="match status" value="1"/>
</dbReference>
<keyword evidence="2" id="KW-0547">Nucleotide-binding</keyword>
<dbReference type="Pfam" id="PF00271">
    <property type="entry name" value="Helicase_C"/>
    <property type="match status" value="1"/>
</dbReference>
<dbReference type="InterPro" id="IPR014001">
    <property type="entry name" value="Helicase_ATP-bd"/>
</dbReference>
<dbReference type="HOGENOM" id="CLU_009211_0_0_1"/>
<proteinExistence type="predicted"/>
<organism evidence="12 13">
    <name type="scientific">Cochliobolus heterostrophus (strain C4 / ATCC 48331 / race T)</name>
    <name type="common">Southern corn leaf blight fungus</name>
    <name type="synonym">Bipolaris maydis</name>
    <dbReference type="NCBI Taxonomy" id="665024"/>
    <lineage>
        <taxon>Eukaryota</taxon>
        <taxon>Fungi</taxon>
        <taxon>Dikarya</taxon>
        <taxon>Ascomycota</taxon>
        <taxon>Pezizomycotina</taxon>
        <taxon>Dothideomycetes</taxon>
        <taxon>Pleosporomycetidae</taxon>
        <taxon>Pleosporales</taxon>
        <taxon>Pleosporineae</taxon>
        <taxon>Pleosporaceae</taxon>
        <taxon>Bipolaris</taxon>
    </lineage>
</organism>
<feature type="domain" description="Helicase C-terminal" evidence="10">
    <location>
        <begin position="358"/>
        <end position="522"/>
    </location>
</feature>
<keyword evidence="5" id="KW-0067">ATP-binding</keyword>
<dbReference type="GO" id="GO:0003724">
    <property type="term" value="F:RNA helicase activity"/>
    <property type="evidence" value="ECO:0007669"/>
    <property type="project" value="UniProtKB-EC"/>
</dbReference>
<dbReference type="InterPro" id="IPR000629">
    <property type="entry name" value="RNA-helicase_DEAD-box_CS"/>
</dbReference>
<feature type="compositionally biased region" description="Basic and acidic residues" evidence="8">
    <location>
        <begin position="889"/>
        <end position="899"/>
    </location>
</feature>
<keyword evidence="3" id="KW-0378">Hydrolase</keyword>
<reference evidence="13" key="2">
    <citation type="journal article" date="2013" name="PLoS Genet.">
        <title>Comparative genome structure, secondary metabolite, and effector coding capacity across Cochliobolus pathogens.</title>
        <authorList>
            <person name="Condon B.J."/>
            <person name="Leng Y."/>
            <person name="Wu D."/>
            <person name="Bushley K.E."/>
            <person name="Ohm R.A."/>
            <person name="Otillar R."/>
            <person name="Martin J."/>
            <person name="Schackwitz W."/>
            <person name="Grimwood J."/>
            <person name="MohdZainudin N."/>
            <person name="Xue C."/>
            <person name="Wang R."/>
            <person name="Manning V.A."/>
            <person name="Dhillon B."/>
            <person name="Tu Z.J."/>
            <person name="Steffenson B.J."/>
            <person name="Salamov A."/>
            <person name="Sun H."/>
            <person name="Lowry S."/>
            <person name="LaButti K."/>
            <person name="Han J."/>
            <person name="Copeland A."/>
            <person name="Lindquist E."/>
            <person name="Barry K."/>
            <person name="Schmutz J."/>
            <person name="Baker S.E."/>
            <person name="Ciuffetti L.M."/>
            <person name="Grigoriev I.V."/>
            <person name="Zhong S."/>
            <person name="Turgeon B.G."/>
        </authorList>
    </citation>
    <scope>NUCLEOTIDE SEQUENCE [LARGE SCALE GENOMIC DNA]</scope>
    <source>
        <strain evidence="13">C4 / ATCC 48331 / race T</strain>
    </source>
</reference>
<accession>N4XA75</accession>
<dbReference type="Gene3D" id="3.40.50.300">
    <property type="entry name" value="P-loop containing nucleotide triphosphate hydrolases"/>
    <property type="match status" value="2"/>
</dbReference>
<evidence type="ECO:0000256" key="1">
    <source>
        <dbReference type="ARBA" id="ARBA00012552"/>
    </source>
</evidence>
<name>N4XA75_COCH4</name>
<dbReference type="Pfam" id="PF07859">
    <property type="entry name" value="Abhydrolase_3"/>
    <property type="match status" value="1"/>
</dbReference>